<comment type="caution">
    <text evidence="1">The sequence shown here is derived from an EMBL/GenBank/DDBJ whole genome shotgun (WGS) entry which is preliminary data.</text>
</comment>
<protein>
    <submittedName>
        <fullName evidence="1">Uncharacterized protein</fullName>
    </submittedName>
</protein>
<reference evidence="1 2" key="1">
    <citation type="submission" date="2021-01" db="EMBL/GenBank/DDBJ databases">
        <title>Chromosome-level genome assembly of a human fungal pathogen reveals clustering of transcriptionally co-regulated genes.</title>
        <authorList>
            <person name="Voorhies M."/>
            <person name="Cohen S."/>
            <person name="Shea T.P."/>
            <person name="Petrus S."/>
            <person name="Munoz J.F."/>
            <person name="Poplawski S."/>
            <person name="Goldman W.E."/>
            <person name="Michael T."/>
            <person name="Cuomo C.A."/>
            <person name="Sil A."/>
            <person name="Beyhan S."/>
        </authorList>
    </citation>
    <scope>NUCLEOTIDE SEQUENCE [LARGE SCALE GENOMIC DNA]</scope>
    <source>
        <strain evidence="1 2">G184AR</strain>
    </source>
</reference>
<proteinExistence type="predicted"/>
<evidence type="ECO:0000313" key="2">
    <source>
        <dbReference type="Proteomes" id="UP000670092"/>
    </source>
</evidence>
<dbReference type="OrthoDB" id="10431064at2759"/>
<dbReference type="Proteomes" id="UP000670092">
    <property type="component" value="Unassembled WGS sequence"/>
</dbReference>
<evidence type="ECO:0000313" key="1">
    <source>
        <dbReference type="EMBL" id="KAG5295986.1"/>
    </source>
</evidence>
<name>A0A8H7YRL4_AJECA</name>
<dbReference type="AlphaFoldDB" id="A0A8H7YRL4"/>
<accession>A0A8H7YRL4</accession>
<gene>
    <name evidence="1" type="ORF">I7I52_06447</name>
</gene>
<dbReference type="VEuPathDB" id="FungiDB:I7I52_06447"/>
<organism evidence="1 2">
    <name type="scientific">Ajellomyces capsulatus</name>
    <name type="common">Darling's disease fungus</name>
    <name type="synonym">Histoplasma capsulatum</name>
    <dbReference type="NCBI Taxonomy" id="5037"/>
    <lineage>
        <taxon>Eukaryota</taxon>
        <taxon>Fungi</taxon>
        <taxon>Dikarya</taxon>
        <taxon>Ascomycota</taxon>
        <taxon>Pezizomycotina</taxon>
        <taxon>Eurotiomycetes</taxon>
        <taxon>Eurotiomycetidae</taxon>
        <taxon>Onygenales</taxon>
        <taxon>Ajellomycetaceae</taxon>
        <taxon>Histoplasma</taxon>
    </lineage>
</organism>
<dbReference type="EMBL" id="JAEVHI010000003">
    <property type="protein sequence ID" value="KAG5295986.1"/>
    <property type="molecule type" value="Genomic_DNA"/>
</dbReference>
<sequence length="71" mass="7681">MSWAGVPWQPGIQASSCGQRLCGALGTINLRYQLDNKEQQKVFELAGSHVLSGDLATWKMGCVSSDTILRA</sequence>